<evidence type="ECO:0008006" key="4">
    <source>
        <dbReference type="Google" id="ProtNLM"/>
    </source>
</evidence>
<dbReference type="Gene3D" id="2.60.120.200">
    <property type="match status" value="1"/>
</dbReference>
<feature type="chain" id="PRO_5040344049" description="Galectin" evidence="1">
    <location>
        <begin position="20"/>
        <end position="195"/>
    </location>
</feature>
<protein>
    <recommendedName>
        <fullName evidence="4">Galectin</fullName>
    </recommendedName>
</protein>
<dbReference type="Proteomes" id="UP001152747">
    <property type="component" value="Unassembled WGS sequence"/>
</dbReference>
<evidence type="ECO:0000256" key="1">
    <source>
        <dbReference type="SAM" id="SignalP"/>
    </source>
</evidence>
<dbReference type="EMBL" id="CANHGI010000003">
    <property type="protein sequence ID" value="CAI5445369.1"/>
    <property type="molecule type" value="Genomic_DNA"/>
</dbReference>
<comment type="caution">
    <text evidence="2">The sequence shown here is derived from an EMBL/GenBank/DDBJ whole genome shotgun (WGS) entry which is preliminary data.</text>
</comment>
<keyword evidence="3" id="KW-1185">Reference proteome</keyword>
<keyword evidence="1" id="KW-0732">Signal</keyword>
<organism evidence="2 3">
    <name type="scientific">Caenorhabditis angaria</name>
    <dbReference type="NCBI Taxonomy" id="860376"/>
    <lineage>
        <taxon>Eukaryota</taxon>
        <taxon>Metazoa</taxon>
        <taxon>Ecdysozoa</taxon>
        <taxon>Nematoda</taxon>
        <taxon>Chromadorea</taxon>
        <taxon>Rhabditida</taxon>
        <taxon>Rhabditina</taxon>
        <taxon>Rhabditomorpha</taxon>
        <taxon>Rhabditoidea</taxon>
        <taxon>Rhabditidae</taxon>
        <taxon>Peloderinae</taxon>
        <taxon>Caenorhabditis</taxon>
    </lineage>
</organism>
<accession>A0A9P1IH56</accession>
<feature type="signal peptide" evidence="1">
    <location>
        <begin position="1"/>
        <end position="19"/>
    </location>
</feature>
<sequence>MSNFVPIFFIVSLFFYANADIQKNNLKCGVNKVEKMYPNIYFRFNSEVETGSIEFIGMVYDKTTGITFRLTRGTGDIEELEKLNSVSIRFVENGINFDSKNKDGNTAWSEHKDQNILTQHNYKTSIKILIHKDRYDIFVNGERQWVYGRNSDEGKIIQSASLSGPFHPSKVILVCEENQTSEPEVETTTIGNIEC</sequence>
<gene>
    <name evidence="2" type="ORF">CAMP_LOCUS8006</name>
</gene>
<evidence type="ECO:0000313" key="2">
    <source>
        <dbReference type="EMBL" id="CAI5445369.1"/>
    </source>
</evidence>
<proteinExistence type="predicted"/>
<evidence type="ECO:0000313" key="3">
    <source>
        <dbReference type="Proteomes" id="UP001152747"/>
    </source>
</evidence>
<reference evidence="2" key="1">
    <citation type="submission" date="2022-11" db="EMBL/GenBank/DDBJ databases">
        <authorList>
            <person name="Kikuchi T."/>
        </authorList>
    </citation>
    <scope>NUCLEOTIDE SEQUENCE</scope>
    <source>
        <strain evidence="2">PS1010</strain>
    </source>
</reference>
<dbReference type="AlphaFoldDB" id="A0A9P1IH56"/>
<name>A0A9P1IH56_9PELO</name>